<evidence type="ECO:0000313" key="1">
    <source>
        <dbReference type="EnsemblPlants" id="EMT03370"/>
    </source>
</evidence>
<sequence length="109" mass="12229">MSGMKTLVVIEFASDHAYRTPVDITDFAMHPLRMIPYTTNVSIKKESPSVTFGELLADPSVRPKEDFILISWESRIPPHNVFSNFVISRAQDTDEGSALPGRKRRGVPI</sequence>
<proteinExistence type="predicted"/>
<reference evidence="1" key="1">
    <citation type="submission" date="2015-06" db="UniProtKB">
        <authorList>
            <consortium name="EnsemblPlants"/>
        </authorList>
    </citation>
    <scope>IDENTIFICATION</scope>
</reference>
<name>N1QQT5_AEGTA</name>
<organism evidence="1">
    <name type="scientific">Aegilops tauschii</name>
    <name type="common">Tausch's goatgrass</name>
    <name type="synonym">Aegilops squarrosa</name>
    <dbReference type="NCBI Taxonomy" id="37682"/>
    <lineage>
        <taxon>Eukaryota</taxon>
        <taxon>Viridiplantae</taxon>
        <taxon>Streptophyta</taxon>
        <taxon>Embryophyta</taxon>
        <taxon>Tracheophyta</taxon>
        <taxon>Spermatophyta</taxon>
        <taxon>Magnoliopsida</taxon>
        <taxon>Liliopsida</taxon>
        <taxon>Poales</taxon>
        <taxon>Poaceae</taxon>
        <taxon>BOP clade</taxon>
        <taxon>Pooideae</taxon>
        <taxon>Triticodae</taxon>
        <taxon>Triticeae</taxon>
        <taxon>Triticinae</taxon>
        <taxon>Aegilops</taxon>
    </lineage>
</organism>
<dbReference type="AlphaFoldDB" id="N1QQT5"/>
<dbReference type="EnsemblPlants" id="EMT03370">
    <property type="protein sequence ID" value="EMT03370"/>
    <property type="gene ID" value="F775_21861"/>
</dbReference>
<protein>
    <submittedName>
        <fullName evidence="1">Uncharacterized protein</fullName>
    </submittedName>
</protein>
<accession>N1QQT5</accession>